<accession>A0A9P1BRZ6</accession>
<gene>
    <name evidence="2" type="ORF">C1SCF055_LOCUS6446</name>
</gene>
<organism evidence="2">
    <name type="scientific">Cladocopium goreaui</name>
    <dbReference type="NCBI Taxonomy" id="2562237"/>
    <lineage>
        <taxon>Eukaryota</taxon>
        <taxon>Sar</taxon>
        <taxon>Alveolata</taxon>
        <taxon>Dinophyceae</taxon>
        <taxon>Suessiales</taxon>
        <taxon>Symbiodiniaceae</taxon>
        <taxon>Cladocopium</taxon>
    </lineage>
</organism>
<name>A0A9P1BRZ6_9DINO</name>
<feature type="region of interest" description="Disordered" evidence="1">
    <location>
        <begin position="152"/>
        <end position="173"/>
    </location>
</feature>
<dbReference type="EMBL" id="CAMXCT020000408">
    <property type="protein sequence ID" value="CAL1131766.1"/>
    <property type="molecule type" value="Genomic_DNA"/>
</dbReference>
<dbReference type="OrthoDB" id="407346at2759"/>
<keyword evidence="4" id="KW-1185">Reference proteome</keyword>
<evidence type="ECO:0000313" key="3">
    <source>
        <dbReference type="EMBL" id="CAL4765703.1"/>
    </source>
</evidence>
<dbReference type="EMBL" id="CAMXCT010000408">
    <property type="protein sequence ID" value="CAI3978391.1"/>
    <property type="molecule type" value="Genomic_DNA"/>
</dbReference>
<dbReference type="AlphaFoldDB" id="A0A9P1BRZ6"/>
<reference evidence="2" key="1">
    <citation type="submission" date="2022-10" db="EMBL/GenBank/DDBJ databases">
        <authorList>
            <person name="Chen Y."/>
            <person name="Dougan E. K."/>
            <person name="Chan C."/>
            <person name="Rhodes N."/>
            <person name="Thang M."/>
        </authorList>
    </citation>
    <scope>NUCLEOTIDE SEQUENCE</scope>
</reference>
<feature type="compositionally biased region" description="Basic and acidic residues" evidence="1">
    <location>
        <begin position="9"/>
        <end position="28"/>
    </location>
</feature>
<dbReference type="EMBL" id="CAMXCT030000408">
    <property type="protein sequence ID" value="CAL4765703.1"/>
    <property type="molecule type" value="Genomic_DNA"/>
</dbReference>
<protein>
    <submittedName>
        <fullName evidence="2">Uncharacterized protein</fullName>
    </submittedName>
</protein>
<feature type="region of interest" description="Disordered" evidence="1">
    <location>
        <begin position="1"/>
        <end position="140"/>
    </location>
</feature>
<feature type="compositionally biased region" description="Polar residues" evidence="1">
    <location>
        <begin position="99"/>
        <end position="109"/>
    </location>
</feature>
<evidence type="ECO:0000256" key="1">
    <source>
        <dbReference type="SAM" id="MobiDB-lite"/>
    </source>
</evidence>
<feature type="compositionally biased region" description="Basic and acidic residues" evidence="1">
    <location>
        <begin position="153"/>
        <end position="173"/>
    </location>
</feature>
<feature type="compositionally biased region" description="Polar residues" evidence="1">
    <location>
        <begin position="33"/>
        <end position="45"/>
    </location>
</feature>
<sequence length="173" mass="18884">MGPACGKSHLPEEGVKQKKTAEGDDDWKALLTSGATNDAPQAQNQAEKRDTDAFQALPPPRSKPLTEPEAPEAPEPYGLIDEYVDDLLGIPPEERPSWQRPSWHQTGSSMDVPEMVLQDGSRAPALPASENRASQTPTPYLEGVLNGWAAIDRPVESEVRDEPAPKRRADRPS</sequence>
<evidence type="ECO:0000313" key="2">
    <source>
        <dbReference type="EMBL" id="CAI3978391.1"/>
    </source>
</evidence>
<comment type="caution">
    <text evidence="2">The sequence shown here is derived from an EMBL/GenBank/DDBJ whole genome shotgun (WGS) entry which is preliminary data.</text>
</comment>
<proteinExistence type="predicted"/>
<dbReference type="Proteomes" id="UP001152797">
    <property type="component" value="Unassembled WGS sequence"/>
</dbReference>
<evidence type="ECO:0000313" key="4">
    <source>
        <dbReference type="Proteomes" id="UP001152797"/>
    </source>
</evidence>
<reference evidence="3 4" key="2">
    <citation type="submission" date="2024-05" db="EMBL/GenBank/DDBJ databases">
        <authorList>
            <person name="Chen Y."/>
            <person name="Shah S."/>
            <person name="Dougan E. K."/>
            <person name="Thang M."/>
            <person name="Chan C."/>
        </authorList>
    </citation>
    <scope>NUCLEOTIDE SEQUENCE [LARGE SCALE GENOMIC DNA]</scope>
</reference>